<dbReference type="EMBL" id="EQ973781">
    <property type="protein sequence ID" value="EEF48822.1"/>
    <property type="molecule type" value="Genomic_DNA"/>
</dbReference>
<organism evidence="1 2">
    <name type="scientific">Ricinus communis</name>
    <name type="common">Castor bean</name>
    <dbReference type="NCBI Taxonomy" id="3988"/>
    <lineage>
        <taxon>Eukaryota</taxon>
        <taxon>Viridiplantae</taxon>
        <taxon>Streptophyta</taxon>
        <taxon>Embryophyta</taxon>
        <taxon>Tracheophyta</taxon>
        <taxon>Spermatophyta</taxon>
        <taxon>Magnoliopsida</taxon>
        <taxon>eudicotyledons</taxon>
        <taxon>Gunneridae</taxon>
        <taxon>Pentapetalae</taxon>
        <taxon>rosids</taxon>
        <taxon>fabids</taxon>
        <taxon>Malpighiales</taxon>
        <taxon>Euphorbiaceae</taxon>
        <taxon>Acalyphoideae</taxon>
        <taxon>Acalypheae</taxon>
        <taxon>Ricinus</taxon>
    </lineage>
</organism>
<gene>
    <name evidence="1" type="ORF">RCOM_1576450</name>
</gene>
<keyword evidence="2" id="KW-1185">Reference proteome</keyword>
<dbReference type="InParanoid" id="B9RI50"/>
<dbReference type="Proteomes" id="UP000008311">
    <property type="component" value="Unassembled WGS sequence"/>
</dbReference>
<proteinExistence type="predicted"/>
<protein>
    <submittedName>
        <fullName evidence="1">Uncharacterized protein</fullName>
    </submittedName>
</protein>
<dbReference type="AlphaFoldDB" id="B9RI50"/>
<accession>B9RI50</accession>
<name>B9RI50_RICCO</name>
<reference evidence="2" key="1">
    <citation type="journal article" date="2010" name="Nat. Biotechnol.">
        <title>Draft genome sequence of the oilseed species Ricinus communis.</title>
        <authorList>
            <person name="Chan A.P."/>
            <person name="Crabtree J."/>
            <person name="Zhao Q."/>
            <person name="Lorenzi H."/>
            <person name="Orvis J."/>
            <person name="Puiu D."/>
            <person name="Melake-Berhan A."/>
            <person name="Jones K.M."/>
            <person name="Redman J."/>
            <person name="Chen G."/>
            <person name="Cahoon E.B."/>
            <person name="Gedil M."/>
            <person name="Stanke M."/>
            <person name="Haas B.J."/>
            <person name="Wortman J.R."/>
            <person name="Fraser-Liggett C.M."/>
            <person name="Ravel J."/>
            <person name="Rabinowicz P.D."/>
        </authorList>
    </citation>
    <scope>NUCLEOTIDE SEQUENCE [LARGE SCALE GENOMIC DNA]</scope>
    <source>
        <strain evidence="2">cv. Hale</strain>
    </source>
</reference>
<evidence type="ECO:0000313" key="2">
    <source>
        <dbReference type="Proteomes" id="UP000008311"/>
    </source>
</evidence>
<sequence length="96" mass="10716">MIALRNHEPPSWCRVLRELIEKRLLDQQCGRGICFTFCSHTPLPIRNAHVTEAEALEEPTASQCYQILDGIFDALLWNSQYGGVGLGWVVCTGLGT</sequence>
<evidence type="ECO:0000313" key="1">
    <source>
        <dbReference type="EMBL" id="EEF48822.1"/>
    </source>
</evidence>